<feature type="signal peptide" evidence="3">
    <location>
        <begin position="1"/>
        <end position="20"/>
    </location>
</feature>
<dbReference type="Gene3D" id="3.40.710.10">
    <property type="entry name" value="DD-peptidase/beta-lactamase superfamily"/>
    <property type="match status" value="1"/>
</dbReference>
<keyword evidence="4" id="KW-0645">Protease</keyword>
<gene>
    <name evidence="4" type="primary">dacB</name>
    <name evidence="4" type="ORF">IAC44_01195</name>
</gene>
<dbReference type="EC" id="3.4.16.4" evidence="4"/>
<dbReference type="AlphaFoldDB" id="A0A9D1H9E8"/>
<dbReference type="GO" id="GO:0000270">
    <property type="term" value="P:peptidoglycan metabolic process"/>
    <property type="evidence" value="ECO:0007669"/>
    <property type="project" value="TreeGrafter"/>
</dbReference>
<dbReference type="Proteomes" id="UP000824161">
    <property type="component" value="Unassembled WGS sequence"/>
</dbReference>
<name>A0A9D1H9E8_9FLAO</name>
<evidence type="ECO:0000256" key="2">
    <source>
        <dbReference type="ARBA" id="ARBA00022801"/>
    </source>
</evidence>
<evidence type="ECO:0000313" key="5">
    <source>
        <dbReference type="Proteomes" id="UP000824161"/>
    </source>
</evidence>
<evidence type="ECO:0000256" key="3">
    <source>
        <dbReference type="SAM" id="SignalP"/>
    </source>
</evidence>
<keyword evidence="4" id="KW-0121">Carboxypeptidase</keyword>
<dbReference type="GO" id="GO:0006508">
    <property type="term" value="P:proteolysis"/>
    <property type="evidence" value="ECO:0007669"/>
    <property type="project" value="InterPro"/>
</dbReference>
<dbReference type="PRINTS" id="PR00922">
    <property type="entry name" value="DADACBPTASE3"/>
</dbReference>
<dbReference type="NCBIfam" id="TIGR00666">
    <property type="entry name" value="PBP4"/>
    <property type="match status" value="1"/>
</dbReference>
<dbReference type="InterPro" id="IPR012338">
    <property type="entry name" value="Beta-lactam/transpept-like"/>
</dbReference>
<organism evidence="4 5">
    <name type="scientific">Candidatus Merdimorpha stercoravium</name>
    <dbReference type="NCBI Taxonomy" id="2840863"/>
    <lineage>
        <taxon>Bacteria</taxon>
        <taxon>Pseudomonadati</taxon>
        <taxon>Bacteroidota</taxon>
        <taxon>Flavobacteriia</taxon>
        <taxon>Flavobacteriales</taxon>
        <taxon>Candidatus Merdimorpha</taxon>
    </lineage>
</organism>
<dbReference type="GO" id="GO:0009002">
    <property type="term" value="F:serine-type D-Ala-D-Ala carboxypeptidase activity"/>
    <property type="evidence" value="ECO:0007669"/>
    <property type="project" value="UniProtKB-EC"/>
</dbReference>
<dbReference type="Gene3D" id="3.50.80.20">
    <property type="entry name" value="D-Ala-D-Ala carboxypeptidase C, peptidase S13"/>
    <property type="match status" value="1"/>
</dbReference>
<proteinExistence type="inferred from homology"/>
<evidence type="ECO:0000313" key="4">
    <source>
        <dbReference type="EMBL" id="HIT97434.1"/>
    </source>
</evidence>
<dbReference type="PANTHER" id="PTHR30023">
    <property type="entry name" value="D-ALANYL-D-ALANINE CARBOXYPEPTIDASE"/>
    <property type="match status" value="1"/>
</dbReference>
<dbReference type="Pfam" id="PF02113">
    <property type="entry name" value="Peptidase_S13"/>
    <property type="match status" value="1"/>
</dbReference>
<comment type="caution">
    <text evidence="4">The sequence shown here is derived from an EMBL/GenBank/DDBJ whole genome shotgun (WGS) entry which is preliminary data.</text>
</comment>
<reference evidence="4" key="1">
    <citation type="submission" date="2020-10" db="EMBL/GenBank/DDBJ databases">
        <authorList>
            <person name="Gilroy R."/>
        </authorList>
    </citation>
    <scope>NUCLEOTIDE SEQUENCE</scope>
    <source>
        <strain evidence="4">1383</strain>
    </source>
</reference>
<protein>
    <submittedName>
        <fullName evidence="4">D-alanyl-D-alanine carboxypeptidase/D-alanyl-D-alanine-endopeptidase</fullName>
        <ecNumber evidence="4">3.4.16.4</ecNumber>
    </submittedName>
</protein>
<dbReference type="EMBL" id="DVLY01000027">
    <property type="protein sequence ID" value="HIT97434.1"/>
    <property type="molecule type" value="Genomic_DNA"/>
</dbReference>
<accession>A0A9D1H9E8</accession>
<keyword evidence="2 4" id="KW-0378">Hydrolase</keyword>
<dbReference type="InterPro" id="IPR000667">
    <property type="entry name" value="Peptidase_S13"/>
</dbReference>
<keyword evidence="3" id="KW-0732">Signal</keyword>
<comment type="similarity">
    <text evidence="1">Belongs to the peptidase S13 family.</text>
</comment>
<dbReference type="PANTHER" id="PTHR30023:SF0">
    <property type="entry name" value="PENICILLIN-SENSITIVE CARBOXYPEPTIDASE A"/>
    <property type="match status" value="1"/>
</dbReference>
<dbReference type="SUPFAM" id="SSF56601">
    <property type="entry name" value="beta-lactamase/transpeptidase-like"/>
    <property type="match status" value="1"/>
</dbReference>
<sequence length="497" mass="54417">MKKWTTLLAVLTLFSLGVQAVEPGAAEGRAKKEKAIRSYIRELEQDSLMNTTAWSVVIRNVKTGETLVERNPKTSLAGASITKLLTTGAALVSLGGDFHYTTRLAYSGQVVDSTLYGSLYVVGGGDPTLGSDYDKFLPGIDSVFSVWKKALNRAGIARIEGRMVADSRYFTLEPMVDSWTWDDADTYYGTNVQGLSFFENKCYLSFEPSDTLGRPARFTGVFPQTPGLTVINRTHTVEGRSNGIWLNASPLHPLEHFATGTLGAERGEVTETGANRAAGLSLLCEFHRYLCAGGDPGEVEYVLWDSYTDPADTTAPGQVILEYDSPALRTIASVTNKYSDNMYAETIFRTMGKILGEGDTRSDARRVELAVLDSIAPGSRTLNLQDGSGLSRMSFLNAEYYADFLCGMYRTEAFDDFFASLAVPGGEGTFKNTIRDCPTRTRLHLKSGTLSGVRGLAGYSLNEQGELLCFVVMVNRYHSLSPISTRMNRLLELISAY</sequence>
<reference evidence="4" key="2">
    <citation type="journal article" date="2021" name="PeerJ">
        <title>Extensive microbial diversity within the chicken gut microbiome revealed by metagenomics and culture.</title>
        <authorList>
            <person name="Gilroy R."/>
            <person name="Ravi A."/>
            <person name="Getino M."/>
            <person name="Pursley I."/>
            <person name="Horton D.L."/>
            <person name="Alikhan N.F."/>
            <person name="Baker D."/>
            <person name="Gharbi K."/>
            <person name="Hall N."/>
            <person name="Watson M."/>
            <person name="Adriaenssens E.M."/>
            <person name="Foster-Nyarko E."/>
            <person name="Jarju S."/>
            <person name="Secka A."/>
            <person name="Antonio M."/>
            <person name="Oren A."/>
            <person name="Chaudhuri R.R."/>
            <person name="La Ragione R."/>
            <person name="Hildebrand F."/>
            <person name="Pallen M.J."/>
        </authorList>
    </citation>
    <scope>NUCLEOTIDE SEQUENCE</scope>
    <source>
        <strain evidence="4">1383</strain>
    </source>
</reference>
<evidence type="ECO:0000256" key="1">
    <source>
        <dbReference type="ARBA" id="ARBA00006096"/>
    </source>
</evidence>
<feature type="chain" id="PRO_5039435976" evidence="3">
    <location>
        <begin position="21"/>
        <end position="497"/>
    </location>
</feature>